<evidence type="ECO:0000256" key="6">
    <source>
        <dbReference type="ARBA" id="ARBA00022833"/>
    </source>
</evidence>
<dbReference type="GO" id="GO:0004222">
    <property type="term" value="F:metalloendopeptidase activity"/>
    <property type="evidence" value="ECO:0007669"/>
    <property type="project" value="TreeGrafter"/>
</dbReference>
<feature type="domain" description="Csd3-like second N-terminal" evidence="11">
    <location>
        <begin position="167"/>
        <end position="288"/>
    </location>
</feature>
<dbReference type="Gene3D" id="3.10.450.350">
    <property type="match status" value="2"/>
</dbReference>
<comment type="cofactor">
    <cofactor evidence="1">
        <name>Zn(2+)</name>
        <dbReference type="ChEBI" id="CHEBI:29105"/>
    </cofactor>
</comment>
<keyword evidence="6" id="KW-0862">Zinc</keyword>
<dbReference type="GO" id="GO:0042834">
    <property type="term" value="F:peptidoglycan binding"/>
    <property type="evidence" value="ECO:0007669"/>
    <property type="project" value="InterPro"/>
</dbReference>
<dbReference type="PANTHER" id="PTHR21666:SF292">
    <property type="entry name" value="MUREIN DD-ENDOPEPTIDASE MEPM"/>
    <property type="match status" value="1"/>
</dbReference>
<evidence type="ECO:0000256" key="5">
    <source>
        <dbReference type="ARBA" id="ARBA00022801"/>
    </source>
</evidence>
<dbReference type="EMBL" id="JAUOPG010000004">
    <property type="protein sequence ID" value="MDO6453504.1"/>
    <property type="molecule type" value="Genomic_DNA"/>
</dbReference>
<keyword evidence="8" id="KW-0472">Membrane</keyword>
<dbReference type="SUPFAM" id="SSF51261">
    <property type="entry name" value="Duplicated hybrid motif"/>
    <property type="match status" value="1"/>
</dbReference>
<evidence type="ECO:0000313" key="13">
    <source>
        <dbReference type="EMBL" id="MDP2522354.1"/>
    </source>
</evidence>
<gene>
    <name evidence="12" type="ORF">Q4490_08000</name>
    <name evidence="13" type="ORF">Q8W30_07175</name>
</gene>
<dbReference type="EMBL" id="JAUYVO010000004">
    <property type="protein sequence ID" value="MDP2522354.1"/>
    <property type="molecule type" value="Genomic_DNA"/>
</dbReference>
<dbReference type="InterPro" id="IPR045834">
    <property type="entry name" value="Csd3_N2"/>
</dbReference>
<dbReference type="RefSeq" id="WP_075173177.1">
    <property type="nucleotide sequence ID" value="NZ_CAXHZV010000004.1"/>
</dbReference>
<keyword evidence="5" id="KW-0378">Hydrolase</keyword>
<dbReference type="GO" id="GO:0030313">
    <property type="term" value="C:cell envelope"/>
    <property type="evidence" value="ECO:0007669"/>
    <property type="project" value="UniProtKB-SubCell"/>
</dbReference>
<comment type="subcellular location">
    <subcellularLocation>
        <location evidence="2">Cell envelope</location>
    </subcellularLocation>
</comment>
<keyword evidence="15" id="KW-1185">Reference proteome</keyword>
<dbReference type="CDD" id="cd12797">
    <property type="entry name" value="M23_peptidase"/>
    <property type="match status" value="1"/>
</dbReference>
<keyword evidence="7" id="KW-0482">Metalloprotease</keyword>
<dbReference type="Proteomes" id="UP001169862">
    <property type="component" value="Unassembled WGS sequence"/>
</dbReference>
<dbReference type="GO" id="GO:0006508">
    <property type="term" value="P:proteolysis"/>
    <property type="evidence" value="ECO:0007669"/>
    <property type="project" value="UniProtKB-KW"/>
</dbReference>
<accession>A0AAW7XKB8</accession>
<evidence type="ECO:0000313" key="14">
    <source>
        <dbReference type="Proteomes" id="UP001169862"/>
    </source>
</evidence>
<sequence>MRQVLSYADRFWAQLPSAHKLITIILTLAVLGFIFIGGHNNSKQLELPKIAATQLENIDTHESDDWQESNNELFVPEDYYYTIGKGDTLSQIFDMLRIPQATMYEILESDLAVLALDTIKPGDNLRFWMNPDTHELSKLELEFSRAHIVTYQRAAGGFEYSETILPGVWQQEVVAGSVKGSFYQSAQKVGLNANEIMSISALFKDKMNFNKGFRRGDTFEVIRSRQTIDGYETGDSRIEAIRINSQKRELTAFLYKDSYYDKNGTGMERAFSRIPLKTKARISSNFNPTRRHPITRLIRPHNGTDFAVGVGTPVYSTGDGVVEEVVKNPYAGLYIKIKHGQKYKTRYLHLSKSLVHKGQAVTRGQKIALSGNSGRSTGAHLHYELHVNNRPVNAMGDNVPIMTEIEGNERKAFKAQVAQQMDKMSHLKLALLTSSKKN</sequence>
<proteinExistence type="predicted"/>
<dbReference type="Pfam" id="PF01551">
    <property type="entry name" value="Peptidase_M23"/>
    <property type="match status" value="1"/>
</dbReference>
<dbReference type="InterPro" id="IPR050570">
    <property type="entry name" value="Cell_wall_metabolism_enzyme"/>
</dbReference>
<feature type="domain" description="M23ase beta-sheet core" evidence="9">
    <location>
        <begin position="300"/>
        <end position="393"/>
    </location>
</feature>
<evidence type="ECO:0000313" key="15">
    <source>
        <dbReference type="Proteomes" id="UP001177341"/>
    </source>
</evidence>
<dbReference type="InterPro" id="IPR016047">
    <property type="entry name" value="M23ase_b-sheet_dom"/>
</dbReference>
<dbReference type="InterPro" id="IPR007340">
    <property type="entry name" value="LysM_Opacity-associatedA"/>
</dbReference>
<dbReference type="Pfam" id="PF04225">
    <property type="entry name" value="LysM_OapA"/>
    <property type="match status" value="1"/>
</dbReference>
<dbReference type="GO" id="GO:0046872">
    <property type="term" value="F:metal ion binding"/>
    <property type="evidence" value="ECO:0007669"/>
    <property type="project" value="UniProtKB-KW"/>
</dbReference>
<dbReference type="PANTHER" id="PTHR21666">
    <property type="entry name" value="PEPTIDASE-RELATED"/>
    <property type="match status" value="1"/>
</dbReference>
<evidence type="ECO:0000256" key="2">
    <source>
        <dbReference type="ARBA" id="ARBA00004196"/>
    </source>
</evidence>
<keyword evidence="8" id="KW-1133">Transmembrane helix</keyword>
<reference evidence="12" key="1">
    <citation type="submission" date="2023-07" db="EMBL/GenBank/DDBJ databases">
        <title>Genome content predicts the carbon catabolic preferences of heterotrophic bacteria.</title>
        <authorList>
            <person name="Gralka M."/>
        </authorList>
    </citation>
    <scope>NUCLEOTIDE SEQUENCE</scope>
    <source>
        <strain evidence="13">5G01</strain>
        <strain evidence="12">I2M16</strain>
    </source>
</reference>
<keyword evidence="8" id="KW-0812">Transmembrane</keyword>
<organism evidence="12 14">
    <name type="scientific">Neptunomonas phycophila</name>
    <dbReference type="NCBI Taxonomy" id="1572645"/>
    <lineage>
        <taxon>Bacteria</taxon>
        <taxon>Pseudomonadati</taxon>
        <taxon>Pseudomonadota</taxon>
        <taxon>Gammaproteobacteria</taxon>
        <taxon>Oceanospirillales</taxon>
        <taxon>Oceanospirillaceae</taxon>
        <taxon>Neptunomonas</taxon>
    </lineage>
</organism>
<comment type="caution">
    <text evidence="12">The sequence shown here is derived from an EMBL/GenBank/DDBJ whole genome shotgun (WGS) entry which is preliminary data.</text>
</comment>
<evidence type="ECO:0000256" key="4">
    <source>
        <dbReference type="ARBA" id="ARBA00022723"/>
    </source>
</evidence>
<dbReference type="Proteomes" id="UP001177341">
    <property type="component" value="Unassembled WGS sequence"/>
</dbReference>
<name>A0AAW7XKB8_9GAMM</name>
<evidence type="ECO:0000256" key="3">
    <source>
        <dbReference type="ARBA" id="ARBA00022670"/>
    </source>
</evidence>
<evidence type="ECO:0000256" key="8">
    <source>
        <dbReference type="SAM" id="Phobius"/>
    </source>
</evidence>
<evidence type="ECO:0000259" key="10">
    <source>
        <dbReference type="Pfam" id="PF04225"/>
    </source>
</evidence>
<dbReference type="FunFam" id="2.70.70.10:FF:000002">
    <property type="entry name" value="Murein DD-endopeptidase MepM"/>
    <property type="match status" value="1"/>
</dbReference>
<keyword evidence="4" id="KW-0479">Metal-binding</keyword>
<evidence type="ECO:0000256" key="7">
    <source>
        <dbReference type="ARBA" id="ARBA00023049"/>
    </source>
</evidence>
<evidence type="ECO:0000259" key="11">
    <source>
        <dbReference type="Pfam" id="PF19425"/>
    </source>
</evidence>
<keyword evidence="3" id="KW-0645">Protease</keyword>
<feature type="domain" description="Opacity-associated protein A LysM-like" evidence="10">
    <location>
        <begin position="81"/>
        <end position="161"/>
    </location>
</feature>
<protein>
    <submittedName>
        <fullName evidence="12">Peptidoglycan DD-metalloendopeptidase family protein</fullName>
    </submittedName>
</protein>
<feature type="transmembrane region" description="Helical" evidence="8">
    <location>
        <begin position="21"/>
        <end position="39"/>
    </location>
</feature>
<evidence type="ECO:0000256" key="1">
    <source>
        <dbReference type="ARBA" id="ARBA00001947"/>
    </source>
</evidence>
<evidence type="ECO:0000313" key="12">
    <source>
        <dbReference type="EMBL" id="MDO6453504.1"/>
    </source>
</evidence>
<evidence type="ECO:0000259" key="9">
    <source>
        <dbReference type="Pfam" id="PF01551"/>
    </source>
</evidence>
<dbReference type="AlphaFoldDB" id="A0AAW7XKB8"/>
<dbReference type="Pfam" id="PF19425">
    <property type="entry name" value="Csd3_N2"/>
    <property type="match status" value="1"/>
</dbReference>
<dbReference type="InterPro" id="IPR011055">
    <property type="entry name" value="Dup_hybrid_motif"/>
</dbReference>
<dbReference type="Gene3D" id="2.70.70.10">
    <property type="entry name" value="Glucose Permease (Domain IIA)"/>
    <property type="match status" value="1"/>
</dbReference>